<protein>
    <recommendedName>
        <fullName evidence="4">DUF3368 domain-containing protein</fullName>
    </recommendedName>
</protein>
<dbReference type="Pfam" id="PF11848">
    <property type="entry name" value="DUF3368"/>
    <property type="match status" value="1"/>
</dbReference>
<dbReference type="EMBL" id="FP565814">
    <property type="protein sequence ID" value="CBH23657.1"/>
    <property type="molecule type" value="Genomic_DNA"/>
</dbReference>
<feature type="compositionally biased region" description="Basic and acidic residues" evidence="1">
    <location>
        <begin position="1"/>
        <end position="33"/>
    </location>
</feature>
<dbReference type="AlphaFoldDB" id="D5H6K2"/>
<evidence type="ECO:0000313" key="2">
    <source>
        <dbReference type="EMBL" id="CBH23657.1"/>
    </source>
</evidence>
<dbReference type="PANTHER" id="PTHR39550">
    <property type="entry name" value="SLL0658 PROTEIN"/>
    <property type="match status" value="1"/>
</dbReference>
<feature type="region of interest" description="Disordered" evidence="1">
    <location>
        <begin position="1"/>
        <end position="57"/>
    </location>
</feature>
<dbReference type="Proteomes" id="UP000000933">
    <property type="component" value="Chromosome"/>
</dbReference>
<evidence type="ECO:0000256" key="1">
    <source>
        <dbReference type="SAM" id="MobiDB-lite"/>
    </source>
</evidence>
<name>D5H6K2_SALRM</name>
<reference evidence="2 3" key="1">
    <citation type="journal article" date="2010" name="ISME J.">
        <title>Fine-scale evolution: genomic, phenotypic and ecological differentiation in two coexisting Salinibacter ruber strains.</title>
        <authorList>
            <person name="Pena A."/>
            <person name="Teeling H."/>
            <person name="Huerta-Cepas J."/>
            <person name="Santos F."/>
            <person name="Yarza P."/>
            <person name="Brito-Echeverria J."/>
            <person name="Lucio M."/>
            <person name="Schmitt-Kopplin P."/>
            <person name="Meseguer I."/>
            <person name="Schenowitz C."/>
            <person name="Dossat C."/>
            <person name="Barbe V."/>
            <person name="Dopazo J."/>
            <person name="Rossello-Mora R."/>
            <person name="Schuler M."/>
            <person name="Glockner F.O."/>
            <person name="Amann R."/>
            <person name="Gabaldon T."/>
            <person name="Anton J."/>
        </authorList>
    </citation>
    <scope>NUCLEOTIDE SEQUENCE [LARGE SCALE GENOMIC DNA]</scope>
    <source>
        <strain evidence="2 3">M8</strain>
    </source>
</reference>
<gene>
    <name evidence="2" type="ordered locus">SRM_00736</name>
</gene>
<evidence type="ECO:0008006" key="4">
    <source>
        <dbReference type="Google" id="ProtNLM"/>
    </source>
</evidence>
<evidence type="ECO:0000313" key="3">
    <source>
        <dbReference type="Proteomes" id="UP000000933"/>
    </source>
</evidence>
<dbReference type="PANTHER" id="PTHR39550:SF1">
    <property type="entry name" value="SLL0658 PROTEIN"/>
    <property type="match status" value="1"/>
</dbReference>
<sequence length="135" mass="15055">MSRTVHRELVHPDGPEVVRERISDSPAWIREETVGSGSGERSRGKEERGDLKDLDSGEREAIRLSVQEEAGLLIDERAGRTVARMYGIKVTGTIGVLGAATQKGLIDPGRAVRDLRQTSFRASGDLYRWLRDKRQ</sequence>
<organism evidence="2 3">
    <name type="scientific">Salinibacter ruber (strain M8)</name>
    <dbReference type="NCBI Taxonomy" id="761659"/>
    <lineage>
        <taxon>Bacteria</taxon>
        <taxon>Pseudomonadati</taxon>
        <taxon>Rhodothermota</taxon>
        <taxon>Rhodothermia</taxon>
        <taxon>Rhodothermales</taxon>
        <taxon>Salinibacteraceae</taxon>
        <taxon>Salinibacter</taxon>
    </lineage>
</organism>
<proteinExistence type="predicted"/>
<dbReference type="KEGG" id="srm:SRM_00736"/>
<accession>D5H6K2</accession>
<dbReference type="InterPro" id="IPR021799">
    <property type="entry name" value="PIN-like_prokaryotic"/>
</dbReference>
<reference evidence="3" key="2">
    <citation type="submission" date="2010-04" db="EMBL/GenBank/DDBJ databases">
        <title>Genome sequence of Salinibacter ruber M8.</title>
        <authorList>
            <consortium name="Genoscope"/>
        </authorList>
    </citation>
    <scope>NUCLEOTIDE SEQUENCE [LARGE SCALE GENOMIC DNA]</scope>
    <source>
        <strain evidence="3">M8</strain>
    </source>
</reference>
<dbReference type="HOGENOM" id="CLU_115769_0_2_10"/>
<feature type="compositionally biased region" description="Basic and acidic residues" evidence="1">
    <location>
        <begin position="40"/>
        <end position="57"/>
    </location>
</feature>